<sequence length="193" mass="18506">MRIHVIAIALIGTLTLAGCGGVGSLRDEAGDAASSAAHAAASAVASAAATPGPLASVAAQASATPHPSVSASAVAAQVRTNAPSGDGSVSFTMTVPRAATLTVAATVDCAVDGRIYSASTDAGGDNAAIAFDLTAARYTGAGDYTFAGSLTVTAGGQTTSTPLVAYGSIGSDLSGSIVADNDQLQATLSWTCG</sequence>
<dbReference type="EMBL" id="CP134880">
    <property type="protein sequence ID" value="WNM26584.1"/>
    <property type="molecule type" value="Genomic_DNA"/>
</dbReference>
<dbReference type="PROSITE" id="PS51257">
    <property type="entry name" value="PROKAR_LIPOPROTEIN"/>
    <property type="match status" value="1"/>
</dbReference>
<dbReference type="Proteomes" id="UP001303408">
    <property type="component" value="Chromosome"/>
</dbReference>
<gene>
    <name evidence="1" type="ORF">RN607_10280</name>
</gene>
<accession>A0AA96FB95</accession>
<name>A0AA96FB95_9MICO</name>
<protein>
    <recommendedName>
        <fullName evidence="2">Lipoprotein</fullName>
    </recommendedName>
</protein>
<dbReference type="KEGG" id="dcp:RN607_10280"/>
<evidence type="ECO:0008006" key="2">
    <source>
        <dbReference type="Google" id="ProtNLM"/>
    </source>
</evidence>
<proteinExistence type="predicted"/>
<organism evidence="1">
    <name type="scientific">Demequina capsici</name>
    <dbReference type="NCBI Taxonomy" id="3075620"/>
    <lineage>
        <taxon>Bacteria</taxon>
        <taxon>Bacillati</taxon>
        <taxon>Actinomycetota</taxon>
        <taxon>Actinomycetes</taxon>
        <taxon>Micrococcales</taxon>
        <taxon>Demequinaceae</taxon>
        <taxon>Demequina</taxon>
    </lineage>
</organism>
<dbReference type="RefSeq" id="WP_313542434.1">
    <property type="nucleotide sequence ID" value="NZ_CP134880.1"/>
</dbReference>
<dbReference type="AlphaFoldDB" id="A0AA96FB95"/>
<reference evidence="1" key="1">
    <citation type="submission" date="2023-09" db="EMBL/GenBank/DDBJ databases">
        <title>Demequina sp. a novel bacteria isolated from Capsicum annuum.</title>
        <authorList>
            <person name="Humaira Z."/>
            <person name="Lee J."/>
            <person name="Cho D."/>
        </authorList>
    </citation>
    <scope>NUCLEOTIDE SEQUENCE</scope>
    <source>
        <strain evidence="1">PMTSA13</strain>
    </source>
</reference>
<evidence type="ECO:0000313" key="1">
    <source>
        <dbReference type="EMBL" id="WNM26584.1"/>
    </source>
</evidence>